<keyword evidence="2" id="KW-1185">Reference proteome</keyword>
<dbReference type="EMBL" id="JALHLG010000011">
    <property type="protein sequence ID" value="MCJ2187062.1"/>
    <property type="molecule type" value="Genomic_DNA"/>
</dbReference>
<proteinExistence type="predicted"/>
<accession>A0ABT0BPV6</accession>
<dbReference type="Gene3D" id="3.40.50.300">
    <property type="entry name" value="P-loop containing nucleotide triphosphate hydrolases"/>
    <property type="match status" value="1"/>
</dbReference>
<evidence type="ECO:0000313" key="1">
    <source>
        <dbReference type="EMBL" id="MCJ2187062.1"/>
    </source>
</evidence>
<dbReference type="RefSeq" id="WP_243920269.1">
    <property type="nucleotide sequence ID" value="NZ_JALHLG010000011.1"/>
</dbReference>
<dbReference type="InterPro" id="IPR027417">
    <property type="entry name" value="P-loop_NTPase"/>
</dbReference>
<dbReference type="SUPFAM" id="SSF53795">
    <property type="entry name" value="PEP carboxykinase-like"/>
    <property type="match status" value="1"/>
</dbReference>
<evidence type="ECO:0008006" key="3">
    <source>
        <dbReference type="Google" id="ProtNLM"/>
    </source>
</evidence>
<sequence>MVSKMDRHTTMFTYLIAGQRWRSAIPLPGFAPLEDGCYSEADVIVEHGEVPIGLAEAEYRTRHLQVRRRDGLVLLRPPLGPRYLIGGGRIVVEAADGRDLALASSALVSTLFGTLCHQRGLLPLQASGVAVGDSAVLIAGASGVGKSALAASLALEGFAPVADGVVPVTLDAGQGPVALPTTERLRLWPETVAGLGLNAEAVDFFAEEGLRGHWDPGLNPGCGPRPIAALYVVLPQRRADPDLTPLSGSKKVGMIAEVTYRPLLQRVLGNHPAGFPIQVALGQRVPIHYFAAPSGYERLPDACRMLYRNWEALGIL</sequence>
<gene>
    <name evidence="1" type="ORF">MTR66_09570</name>
</gene>
<evidence type="ECO:0000313" key="2">
    <source>
        <dbReference type="Proteomes" id="UP001202281"/>
    </source>
</evidence>
<reference evidence="1 2" key="1">
    <citation type="submission" date="2022-04" db="EMBL/GenBank/DDBJ databases">
        <title>Identification of a novel bacterium isolated from mangrove sediments.</title>
        <authorList>
            <person name="Pan X."/>
        </authorList>
    </citation>
    <scope>NUCLEOTIDE SEQUENCE [LARGE SCALE GENOMIC DNA]</scope>
    <source>
        <strain evidence="1 2">B2638</strain>
    </source>
</reference>
<comment type="caution">
    <text evidence="1">The sequence shown here is derived from an EMBL/GenBank/DDBJ whole genome shotgun (WGS) entry which is preliminary data.</text>
</comment>
<dbReference type="Proteomes" id="UP001202281">
    <property type="component" value="Unassembled WGS sequence"/>
</dbReference>
<organism evidence="1 2">
    <name type="scientific">Novosphingobium beihaiensis</name>
    <dbReference type="NCBI Taxonomy" id="2930389"/>
    <lineage>
        <taxon>Bacteria</taxon>
        <taxon>Pseudomonadati</taxon>
        <taxon>Pseudomonadota</taxon>
        <taxon>Alphaproteobacteria</taxon>
        <taxon>Sphingomonadales</taxon>
        <taxon>Sphingomonadaceae</taxon>
        <taxon>Novosphingobium</taxon>
    </lineage>
</organism>
<protein>
    <recommendedName>
        <fullName evidence="3">Hpr(Ser) kinase/phosphatase</fullName>
    </recommendedName>
</protein>
<name>A0ABT0BPV6_9SPHN</name>